<dbReference type="InterPro" id="IPR023213">
    <property type="entry name" value="CAT-like_dom_sf"/>
</dbReference>
<dbReference type="Gene3D" id="2.40.50.100">
    <property type="match status" value="1"/>
</dbReference>
<evidence type="ECO:0000259" key="6">
    <source>
        <dbReference type="PROSITE" id="PS50968"/>
    </source>
</evidence>
<dbReference type="AlphaFoldDB" id="A5GAC3"/>
<proteinExistence type="inferred from homology"/>
<dbReference type="Pfam" id="PF00364">
    <property type="entry name" value="Biotin_lipoyl"/>
    <property type="match status" value="1"/>
</dbReference>
<keyword evidence="4" id="KW-0012">Acyltransferase</keyword>
<dbReference type="InterPro" id="IPR000089">
    <property type="entry name" value="Biotin_lipoyl"/>
</dbReference>
<dbReference type="GO" id="GO:0006086">
    <property type="term" value="P:pyruvate decarboxylation to acetyl-CoA"/>
    <property type="evidence" value="ECO:0007669"/>
    <property type="project" value="InterPro"/>
</dbReference>
<gene>
    <name evidence="8" type="ordered locus">Gura_1268</name>
</gene>
<dbReference type="SUPFAM" id="SSF47005">
    <property type="entry name" value="Peripheral subunit-binding domain of 2-oxo acid dehydrogenase complex"/>
    <property type="match status" value="1"/>
</dbReference>
<dbReference type="HOGENOM" id="CLU_016733_10_2_7"/>
<dbReference type="SUPFAM" id="SSF51230">
    <property type="entry name" value="Single hybrid motif"/>
    <property type="match status" value="1"/>
</dbReference>
<dbReference type="SUPFAM" id="SSF52777">
    <property type="entry name" value="CoA-dependent acyltransferases"/>
    <property type="match status" value="1"/>
</dbReference>
<name>A5GAC3_GEOUR</name>
<evidence type="ECO:0000313" key="9">
    <source>
        <dbReference type="Proteomes" id="UP000006695"/>
    </source>
</evidence>
<dbReference type="InterPro" id="IPR036625">
    <property type="entry name" value="E3-bd_dom_sf"/>
</dbReference>
<evidence type="ECO:0000256" key="5">
    <source>
        <dbReference type="SAM" id="MobiDB-lite"/>
    </source>
</evidence>
<comment type="similarity">
    <text evidence="2 4">Belongs to the 2-oxoacid dehydrogenase family.</text>
</comment>
<organism evidence="8 9">
    <name type="scientific">Geotalea uraniireducens (strain Rf4)</name>
    <name type="common">Geobacter uraniireducens</name>
    <dbReference type="NCBI Taxonomy" id="351605"/>
    <lineage>
        <taxon>Bacteria</taxon>
        <taxon>Pseudomonadati</taxon>
        <taxon>Thermodesulfobacteriota</taxon>
        <taxon>Desulfuromonadia</taxon>
        <taxon>Geobacterales</taxon>
        <taxon>Geobacteraceae</taxon>
        <taxon>Geotalea</taxon>
    </lineage>
</organism>
<dbReference type="GO" id="GO:0016746">
    <property type="term" value="F:acyltransferase activity"/>
    <property type="evidence" value="ECO:0007669"/>
    <property type="project" value="UniProtKB-KW"/>
</dbReference>
<dbReference type="InterPro" id="IPR011053">
    <property type="entry name" value="Single_hybrid_motif"/>
</dbReference>
<keyword evidence="4" id="KW-0808">Transferase</keyword>
<keyword evidence="9" id="KW-1185">Reference proteome</keyword>
<dbReference type="Gene3D" id="3.30.559.10">
    <property type="entry name" value="Chloramphenicol acetyltransferase-like domain"/>
    <property type="match status" value="1"/>
</dbReference>
<dbReference type="Pfam" id="PF00198">
    <property type="entry name" value="2-oxoacid_dh"/>
    <property type="match status" value="1"/>
</dbReference>
<dbReference type="Proteomes" id="UP000006695">
    <property type="component" value="Chromosome"/>
</dbReference>
<evidence type="ECO:0000256" key="3">
    <source>
        <dbReference type="ARBA" id="ARBA00022823"/>
    </source>
</evidence>
<feature type="region of interest" description="Disordered" evidence="5">
    <location>
        <begin position="87"/>
        <end position="112"/>
    </location>
</feature>
<accession>A5GAC3</accession>
<dbReference type="KEGG" id="gur:Gura_1268"/>
<dbReference type="Pfam" id="PF02817">
    <property type="entry name" value="E3_binding"/>
    <property type="match status" value="1"/>
</dbReference>
<dbReference type="PANTHER" id="PTHR23151">
    <property type="entry name" value="DIHYDROLIPOAMIDE ACETYL/SUCCINYL-TRANSFERASE-RELATED"/>
    <property type="match status" value="1"/>
</dbReference>
<reference evidence="8 9" key="1">
    <citation type="submission" date="2007-05" db="EMBL/GenBank/DDBJ databases">
        <title>Complete sequence of Geobacter uraniireducens Rf4.</title>
        <authorList>
            <consortium name="US DOE Joint Genome Institute"/>
            <person name="Copeland A."/>
            <person name="Lucas S."/>
            <person name="Lapidus A."/>
            <person name="Barry K."/>
            <person name="Detter J.C."/>
            <person name="Glavina del Rio T."/>
            <person name="Hammon N."/>
            <person name="Israni S."/>
            <person name="Dalin E."/>
            <person name="Tice H."/>
            <person name="Pitluck S."/>
            <person name="Chertkov O."/>
            <person name="Brettin T."/>
            <person name="Bruce D."/>
            <person name="Han C."/>
            <person name="Schmutz J."/>
            <person name="Larimer F."/>
            <person name="Land M."/>
            <person name="Hauser L."/>
            <person name="Kyrpides N."/>
            <person name="Mikhailova N."/>
            <person name="Shelobolina E."/>
            <person name="Aklujkar M."/>
            <person name="Lovley D."/>
            <person name="Richardson P."/>
        </authorList>
    </citation>
    <scope>NUCLEOTIDE SEQUENCE [LARGE SCALE GENOMIC DNA]</scope>
    <source>
        <strain evidence="8 9">Rf4</strain>
    </source>
</reference>
<evidence type="ECO:0000259" key="7">
    <source>
        <dbReference type="PROSITE" id="PS51826"/>
    </source>
</evidence>
<keyword evidence="3 4" id="KW-0450">Lipoyl</keyword>
<dbReference type="CDD" id="cd06849">
    <property type="entry name" value="lipoyl_domain"/>
    <property type="match status" value="1"/>
</dbReference>
<evidence type="ECO:0000313" key="8">
    <source>
        <dbReference type="EMBL" id="ABQ25472.1"/>
    </source>
</evidence>
<dbReference type="EC" id="2.3.1.-" evidence="4"/>
<evidence type="ECO:0000256" key="2">
    <source>
        <dbReference type="ARBA" id="ARBA00007317"/>
    </source>
</evidence>
<dbReference type="PROSITE" id="PS00189">
    <property type="entry name" value="LIPOYL"/>
    <property type="match status" value="1"/>
</dbReference>
<evidence type="ECO:0000256" key="4">
    <source>
        <dbReference type="RuleBase" id="RU003423"/>
    </source>
</evidence>
<feature type="domain" description="Peripheral subunit-binding (PSBD)" evidence="7">
    <location>
        <begin position="139"/>
        <end position="176"/>
    </location>
</feature>
<dbReference type="STRING" id="351605.Gura_1268"/>
<evidence type="ECO:0000256" key="1">
    <source>
        <dbReference type="ARBA" id="ARBA00001938"/>
    </source>
</evidence>
<dbReference type="EMBL" id="CP000698">
    <property type="protein sequence ID" value="ABQ25472.1"/>
    <property type="molecule type" value="Genomic_DNA"/>
</dbReference>
<dbReference type="OrthoDB" id="9805770at2"/>
<feature type="domain" description="Lipoyl-binding" evidence="6">
    <location>
        <begin position="2"/>
        <end position="77"/>
    </location>
</feature>
<dbReference type="PROSITE" id="PS51826">
    <property type="entry name" value="PSBD"/>
    <property type="match status" value="1"/>
</dbReference>
<protein>
    <recommendedName>
        <fullName evidence="4">Dihydrolipoamide acetyltransferase component of pyruvate dehydrogenase complex</fullName>
        <ecNumber evidence="4">2.3.1.-</ecNumber>
    </recommendedName>
</protein>
<dbReference type="RefSeq" id="WP_011938190.1">
    <property type="nucleotide sequence ID" value="NC_009483.1"/>
</dbReference>
<dbReference type="PROSITE" id="PS50968">
    <property type="entry name" value="BIOTINYL_LIPOYL"/>
    <property type="match status" value="1"/>
</dbReference>
<dbReference type="Gene3D" id="4.10.320.10">
    <property type="entry name" value="E3-binding domain"/>
    <property type="match status" value="1"/>
</dbReference>
<dbReference type="PANTHER" id="PTHR23151:SF90">
    <property type="entry name" value="DIHYDROLIPOYLLYSINE-RESIDUE ACETYLTRANSFERASE COMPONENT OF PYRUVATE DEHYDROGENASE COMPLEX, MITOCHONDRIAL-RELATED"/>
    <property type="match status" value="1"/>
</dbReference>
<dbReference type="InterPro" id="IPR001078">
    <property type="entry name" value="2-oxoacid_DH_actylTfrase"/>
</dbReference>
<dbReference type="InterPro" id="IPR004167">
    <property type="entry name" value="PSBD"/>
</dbReference>
<comment type="cofactor">
    <cofactor evidence="1 4">
        <name>(R)-lipoate</name>
        <dbReference type="ChEBI" id="CHEBI:83088"/>
    </cofactor>
</comment>
<dbReference type="GO" id="GO:0045254">
    <property type="term" value="C:pyruvate dehydrogenase complex"/>
    <property type="evidence" value="ECO:0007669"/>
    <property type="project" value="InterPro"/>
</dbReference>
<dbReference type="InterPro" id="IPR003016">
    <property type="entry name" value="2-oxoA_DH_lipoyl-BS"/>
</dbReference>
<sequence>MSTEITMPKLSDTMTEGRLIAWKKSVGDWVERGDIIAEVETDKANMELEAFSAGVLLEIRVKSGEMVPVGTVIGIVGDAGEKVAEGVGAQPAQAAAETRQPPTAEPSPAEAAVGVVPERIMEPPEETAAAASIAEGGEKASPLVRRLAREKGIDLAQVTASGPEGRILQEDLERYQEARGARSEERGEGEKALVSAGAIQPLSRMRAAIARTVSDAWQSIPHFTVTVAIDMGEAENVYRELKGAGAMVSLNDVIIKAAAMVLQKFPLANASFAADGIVLHDEVNIGFAVSLDDGLLVPVIKGCGGLSLMEIAARSRELIERARGGTIAEADISGGTFSVSNLGMFGVEEFSAIIHPPQGAILAVGAVQDEAVVKGGQVVAARVMRATLSADHRLIDGAYAARFMAELKRVLENPVAMLV</sequence>
<dbReference type="InterPro" id="IPR045257">
    <property type="entry name" value="E2/Pdx1"/>
</dbReference>